<evidence type="ECO:0000313" key="2">
    <source>
        <dbReference type="Proteomes" id="UP000027345"/>
    </source>
</evidence>
<keyword evidence="2" id="KW-1185">Reference proteome</keyword>
<dbReference type="EMBL" id="JMQI01000079">
    <property type="protein sequence ID" value="KDN16770.1"/>
    <property type="molecule type" value="Genomic_DNA"/>
</dbReference>
<proteinExistence type="predicted"/>
<dbReference type="STRING" id="287986.DV20_40360"/>
<name>A0A066TPL4_9PSEU</name>
<organism evidence="1 2">
    <name type="scientific">Amycolatopsis rifamycinica</name>
    <dbReference type="NCBI Taxonomy" id="287986"/>
    <lineage>
        <taxon>Bacteria</taxon>
        <taxon>Bacillati</taxon>
        <taxon>Actinomycetota</taxon>
        <taxon>Actinomycetes</taxon>
        <taxon>Pseudonocardiales</taxon>
        <taxon>Pseudonocardiaceae</taxon>
        <taxon>Amycolatopsis</taxon>
    </lineage>
</organism>
<comment type="caution">
    <text evidence="1">The sequence shown here is derived from an EMBL/GenBank/DDBJ whole genome shotgun (WGS) entry which is preliminary data.</text>
</comment>
<dbReference type="Proteomes" id="UP000027345">
    <property type="component" value="Unassembled WGS sequence"/>
</dbReference>
<gene>
    <name evidence="1" type="ORF">DV20_40360</name>
</gene>
<accession>A0A066TPL4</accession>
<evidence type="ECO:0000313" key="1">
    <source>
        <dbReference type="EMBL" id="KDN16770.1"/>
    </source>
</evidence>
<dbReference type="AlphaFoldDB" id="A0A066TPL4"/>
<protein>
    <submittedName>
        <fullName evidence="1">Uncharacterized protein</fullName>
    </submittedName>
</protein>
<sequence length="78" mass="8180">MPPARGGRAGPPDPATSASLEVLAHLRPGRARLALQPAAFARDRVASFQPFASACIATPDDFDFTSTSTQCPATDRPE</sequence>
<reference evidence="1 2" key="1">
    <citation type="submission" date="2014-05" db="EMBL/GenBank/DDBJ databases">
        <title>Draft genome sequence of Amycolatopsis rifamycinica DSM 46095.</title>
        <authorList>
            <person name="Lal R."/>
            <person name="Saxena A."/>
            <person name="Kumari R."/>
            <person name="Mukherjee U."/>
            <person name="Singh P."/>
            <person name="Sangwan N."/>
            <person name="Mahato N.K."/>
        </authorList>
    </citation>
    <scope>NUCLEOTIDE SEQUENCE [LARGE SCALE GENOMIC DNA]</scope>
    <source>
        <strain evidence="1 2">DSM 46095</strain>
    </source>
</reference>